<evidence type="ECO:0000313" key="2">
    <source>
        <dbReference type="EMBL" id="KTF06608.1"/>
    </source>
</evidence>
<organism evidence="2">
    <name type="scientific">marine sediment metagenome</name>
    <dbReference type="NCBI Taxonomy" id="412755"/>
    <lineage>
        <taxon>unclassified sequences</taxon>
        <taxon>metagenomes</taxon>
        <taxon>ecological metagenomes</taxon>
    </lineage>
</organism>
<keyword evidence="1" id="KW-0472">Membrane</keyword>
<accession>A0A1B6NTF6</accession>
<feature type="transmembrane region" description="Helical" evidence="1">
    <location>
        <begin position="25"/>
        <end position="43"/>
    </location>
</feature>
<keyword evidence="1" id="KW-0812">Transmembrane</keyword>
<dbReference type="AlphaFoldDB" id="A0A1B6NTF6"/>
<dbReference type="EMBL" id="AYSL01001046">
    <property type="protein sequence ID" value="KTF06608.1"/>
    <property type="molecule type" value="Genomic_DNA"/>
</dbReference>
<reference evidence="2" key="1">
    <citation type="submission" date="2013-11" db="EMBL/GenBank/DDBJ databases">
        <title>Microbial diversity, functional groups and degradation webs in Northern and Southern Mediterranean and Red Sea marine crude oil polluted sites.</title>
        <authorList>
            <person name="Daffonchio D."/>
            <person name="Mapelli F."/>
            <person name="Ferrer M."/>
            <person name="Richter M."/>
            <person name="Cherif A."/>
            <person name="Malkawi H.I."/>
            <person name="Yakimov M.M."/>
            <person name="Abdel-Fattah Y.R."/>
            <person name="Blaghen M."/>
            <person name="Golyshin P.N."/>
            <person name="Kalogerakis N."/>
            <person name="Boon N."/>
            <person name="Magagnini M."/>
            <person name="Fava F."/>
        </authorList>
    </citation>
    <scope>NUCLEOTIDE SEQUENCE</scope>
</reference>
<protein>
    <submittedName>
        <fullName evidence="2">Sodium/myo-inositol cotransporter</fullName>
    </submittedName>
</protein>
<dbReference type="Gene3D" id="1.20.1730.10">
    <property type="entry name" value="Sodium/glucose cotransporter"/>
    <property type="match status" value="1"/>
</dbReference>
<comment type="caution">
    <text evidence="2">The sequence shown here is derived from an EMBL/GenBank/DDBJ whole genome shotgun (WGS) entry which is preliminary data.</text>
</comment>
<proteinExistence type="predicted"/>
<name>A0A1B6NTF6_9ZZZZ</name>
<sequence>MCLVSLALIPVYQQADSIINLVQKLYGLLSMPILSVFIVGLLFRNVHAFAAIGAVLFGVSIYALMSFEASPLYAPFGLHYIHLMFATLIGCVAFALIVNRVVFNQKAEFSLELYKKEA</sequence>
<gene>
    <name evidence="2" type="ORF">MGSAQ_001898</name>
</gene>
<keyword evidence="1" id="KW-1133">Transmembrane helix</keyword>
<feature type="transmembrane region" description="Helical" evidence="1">
    <location>
        <begin position="79"/>
        <end position="98"/>
    </location>
</feature>
<feature type="transmembrane region" description="Helical" evidence="1">
    <location>
        <begin position="48"/>
        <end position="67"/>
    </location>
</feature>
<evidence type="ECO:0000256" key="1">
    <source>
        <dbReference type="SAM" id="Phobius"/>
    </source>
</evidence>
<dbReference type="InterPro" id="IPR038377">
    <property type="entry name" value="Na/Glc_symporter_sf"/>
</dbReference>